<dbReference type="InterPro" id="IPR009061">
    <property type="entry name" value="DNA-bd_dom_put_sf"/>
</dbReference>
<dbReference type="InterPro" id="IPR036388">
    <property type="entry name" value="WH-like_DNA-bd_sf"/>
</dbReference>
<name>A0A5C4NV48_9BURK</name>
<gene>
    <name evidence="1" type="ORF">FHI69_03215</name>
</gene>
<dbReference type="EMBL" id="VDGE01000001">
    <property type="protein sequence ID" value="TNC78313.1"/>
    <property type="molecule type" value="Genomic_DNA"/>
</dbReference>
<organism evidence="1 2">
    <name type="scientific">Janthinobacterium lividum</name>
    <dbReference type="NCBI Taxonomy" id="29581"/>
    <lineage>
        <taxon>Bacteria</taxon>
        <taxon>Pseudomonadati</taxon>
        <taxon>Pseudomonadota</taxon>
        <taxon>Betaproteobacteria</taxon>
        <taxon>Burkholderiales</taxon>
        <taxon>Oxalobacteraceae</taxon>
        <taxon>Janthinobacterium</taxon>
    </lineage>
</organism>
<accession>A0A5C4NV48</accession>
<reference evidence="1 2" key="1">
    <citation type="submission" date="2019-06" db="EMBL/GenBank/DDBJ databases">
        <title>Genome sequence of Janthinobacterium lividum UCD_MED1.</title>
        <authorList>
            <person name="De Leon M.E."/>
            <person name="Jospin G."/>
        </authorList>
    </citation>
    <scope>NUCLEOTIDE SEQUENCE [LARGE SCALE GENOMIC DNA]</scope>
    <source>
        <strain evidence="1 2">UCD_MED1</strain>
    </source>
</reference>
<sequence length="120" mass="13225">MNMSEVEMQHIAEMVAALDKAAGKRPASASGELNRQQICAALGVSESTIRRLEQAGLPYTPVGVRSKRYDLEECKNWLKENNQCPSGMTKKVGSTSASWSMAKEFTESCRKVQLRVMPSS</sequence>
<dbReference type="AlphaFoldDB" id="A0A5C4NV48"/>
<evidence type="ECO:0000313" key="1">
    <source>
        <dbReference type="EMBL" id="TNC78313.1"/>
    </source>
</evidence>
<proteinExistence type="predicted"/>
<evidence type="ECO:0000313" key="2">
    <source>
        <dbReference type="Proteomes" id="UP000305681"/>
    </source>
</evidence>
<dbReference type="SUPFAM" id="SSF46955">
    <property type="entry name" value="Putative DNA-binding domain"/>
    <property type="match status" value="1"/>
</dbReference>
<comment type="caution">
    <text evidence="1">The sequence shown here is derived from an EMBL/GenBank/DDBJ whole genome shotgun (WGS) entry which is preliminary data.</text>
</comment>
<dbReference type="RefSeq" id="WP_139089478.1">
    <property type="nucleotide sequence ID" value="NZ_VDGE01000001.1"/>
</dbReference>
<protein>
    <submittedName>
        <fullName evidence="1">Uncharacterized protein</fullName>
    </submittedName>
</protein>
<dbReference type="Proteomes" id="UP000305681">
    <property type="component" value="Unassembled WGS sequence"/>
</dbReference>
<dbReference type="Gene3D" id="1.10.10.10">
    <property type="entry name" value="Winged helix-like DNA-binding domain superfamily/Winged helix DNA-binding domain"/>
    <property type="match status" value="1"/>
</dbReference>